<gene>
    <name evidence="1" type="ORF">Mag101_08755</name>
</gene>
<evidence type="ECO:0008006" key="3">
    <source>
        <dbReference type="Google" id="ProtNLM"/>
    </source>
</evidence>
<dbReference type="OrthoDB" id="6892207at2"/>
<organism evidence="1 2">
    <name type="scientific">Microbulbifer agarilyticus</name>
    <dbReference type="NCBI Taxonomy" id="260552"/>
    <lineage>
        <taxon>Bacteria</taxon>
        <taxon>Pseudomonadati</taxon>
        <taxon>Pseudomonadota</taxon>
        <taxon>Gammaproteobacteria</taxon>
        <taxon>Cellvibrionales</taxon>
        <taxon>Microbulbiferaceae</taxon>
        <taxon>Microbulbifer</taxon>
    </lineage>
</organism>
<dbReference type="Proteomes" id="UP000188219">
    <property type="component" value="Chromosome"/>
</dbReference>
<dbReference type="RefSeq" id="WP_077403589.1">
    <property type="nucleotide sequence ID" value="NZ_CP019650.1"/>
</dbReference>
<dbReference type="Gene3D" id="3.40.30.10">
    <property type="entry name" value="Glutaredoxin"/>
    <property type="match status" value="1"/>
</dbReference>
<name>A0A1Q2M5B0_9GAMM</name>
<accession>A0A1Q2M5B0</accession>
<dbReference type="KEGG" id="maga:Mag101_08755"/>
<dbReference type="AlphaFoldDB" id="A0A1Q2M5B0"/>
<keyword evidence="2" id="KW-1185">Reference proteome</keyword>
<dbReference type="EMBL" id="CP019650">
    <property type="protein sequence ID" value="AQQ67718.1"/>
    <property type="molecule type" value="Genomic_DNA"/>
</dbReference>
<reference evidence="1" key="1">
    <citation type="submission" date="2017-02" db="EMBL/GenBank/DDBJ databases">
        <title>Genome of Microbulbifer agarilyticus GP101.</title>
        <authorList>
            <person name="Jung J."/>
            <person name="Bae S.S."/>
            <person name="Baek K."/>
        </authorList>
    </citation>
    <scope>NUCLEOTIDE SEQUENCE [LARGE SCALE GENOMIC DNA]</scope>
    <source>
        <strain evidence="1">GP101</strain>
    </source>
</reference>
<proteinExistence type="predicted"/>
<protein>
    <recommendedName>
        <fullName evidence="3">Thioredoxin-like fold domain-containing protein</fullName>
    </recommendedName>
</protein>
<dbReference type="eggNOG" id="ENOG50334TE">
    <property type="taxonomic scope" value="Bacteria"/>
</dbReference>
<evidence type="ECO:0000313" key="1">
    <source>
        <dbReference type="EMBL" id="AQQ67718.1"/>
    </source>
</evidence>
<evidence type="ECO:0000313" key="2">
    <source>
        <dbReference type="Proteomes" id="UP000188219"/>
    </source>
</evidence>
<sequence>MRITLVKKILADGSPCGKCRDVEQKLKENDQEKFLDETLIADERDPASAGMALAQKLNVQRAPFFVVEEEGKEPEVYTVYFKFAKEVLAKLAA</sequence>